<dbReference type="Proteomes" id="UP000247483">
    <property type="component" value="Unassembled WGS sequence"/>
</dbReference>
<dbReference type="RefSeq" id="WP_110424576.1">
    <property type="nucleotide sequence ID" value="NZ_QGLP01000010.1"/>
</dbReference>
<sequence>MKFENINYKDQNTAIKDLMQQIKKGYKLQSLSVEEIDNLTKDDLLNYVDSIILQPDYQREYRYSVSDESLLIESLLLEIPIPAIFLANDKFNGVQVLNVVDGQHRLTAFFRFWENKFALQDLNLLSEYNKQKFSQLDIMIQSKLASSTIQQIIFKEFPGKDIELEIFNRYNKGTKPLTPQEIRNAIYSSKVNQYVNKFCSDIYINKTDKILERVYNITEDRYLKKKIQESIFVILSILEHGIQTTHKKSPEYAESYMREKSEQEENLKIQFQKIENIKGNIESNEEYKNKLTGEYTSNENKYKSEFNKLNRNFEDFNYFIKYISTKITYPFSREIYGVSSRNYKFQISIAMILAGIMNKAFVANKTISELKSVDSILSYLKSSLSKSYLEDREYNASSTNTFEIEKLINEIKLDELFN</sequence>
<evidence type="ECO:0000313" key="2">
    <source>
        <dbReference type="EMBL" id="PXZ02561.1"/>
    </source>
</evidence>
<name>A0A2V4DRP5_9GAMM</name>
<dbReference type="AlphaFoldDB" id="A0A2V4DRP5"/>
<dbReference type="PANTHER" id="PTHR39639">
    <property type="entry name" value="CHROMOSOME 16, WHOLE GENOME SHOTGUN SEQUENCE"/>
    <property type="match status" value="1"/>
</dbReference>
<organism evidence="2 3">
    <name type="scientific">Gilliamella apicola</name>
    <dbReference type="NCBI Taxonomy" id="1196095"/>
    <lineage>
        <taxon>Bacteria</taxon>
        <taxon>Pseudomonadati</taxon>
        <taxon>Pseudomonadota</taxon>
        <taxon>Gammaproteobacteria</taxon>
        <taxon>Orbales</taxon>
        <taxon>Orbaceae</taxon>
        <taxon>Gilliamella</taxon>
    </lineage>
</organism>
<protein>
    <submittedName>
        <fullName evidence="2">DUF262 domain-containing protein</fullName>
    </submittedName>
</protein>
<feature type="domain" description="GmrSD restriction endonucleases N-terminal" evidence="1">
    <location>
        <begin position="44"/>
        <end position="187"/>
    </location>
</feature>
<dbReference type="InterPro" id="IPR004919">
    <property type="entry name" value="GmrSD_N"/>
</dbReference>
<evidence type="ECO:0000259" key="1">
    <source>
        <dbReference type="Pfam" id="PF03235"/>
    </source>
</evidence>
<proteinExistence type="predicted"/>
<accession>A0A2V4DRP5</accession>
<dbReference type="Pfam" id="PF03235">
    <property type="entry name" value="GmrSD_N"/>
    <property type="match status" value="1"/>
</dbReference>
<evidence type="ECO:0000313" key="3">
    <source>
        <dbReference type="Proteomes" id="UP000247483"/>
    </source>
</evidence>
<dbReference type="EMBL" id="QGLP01000010">
    <property type="protein sequence ID" value="PXZ02561.1"/>
    <property type="molecule type" value="Genomic_DNA"/>
</dbReference>
<dbReference type="PANTHER" id="PTHR39639:SF1">
    <property type="entry name" value="DUF262 DOMAIN-CONTAINING PROTEIN"/>
    <property type="match status" value="1"/>
</dbReference>
<comment type="caution">
    <text evidence="2">The sequence shown here is derived from an EMBL/GenBank/DDBJ whole genome shotgun (WGS) entry which is preliminary data.</text>
</comment>
<gene>
    <name evidence="2" type="ORF">DKK79_13915</name>
</gene>
<reference evidence="2 3" key="1">
    <citation type="submission" date="2018-05" db="EMBL/GenBank/DDBJ databases">
        <title>Reference genomes for bee gut microbiota database.</title>
        <authorList>
            <person name="Ellegaard K.M."/>
        </authorList>
    </citation>
    <scope>NUCLEOTIDE SEQUENCE [LARGE SCALE GENOMIC DNA]</scope>
    <source>
        <strain evidence="2 3">ESL0177</strain>
    </source>
</reference>